<feature type="region of interest" description="Disordered" evidence="1">
    <location>
        <begin position="246"/>
        <end position="274"/>
    </location>
</feature>
<feature type="region of interest" description="Disordered" evidence="1">
    <location>
        <begin position="361"/>
        <end position="404"/>
    </location>
</feature>
<evidence type="ECO:0000313" key="4">
    <source>
        <dbReference type="Proteomes" id="UP001141552"/>
    </source>
</evidence>
<name>A0A9Q0G6S5_9ROSI</name>
<dbReference type="InterPro" id="IPR040256">
    <property type="entry name" value="At4g02000-like"/>
</dbReference>
<dbReference type="InterPro" id="IPR025558">
    <property type="entry name" value="DUF4283"/>
</dbReference>
<dbReference type="OrthoDB" id="1096772at2759"/>
<sequence>MLCNRLQRLWGLRGSFNVMDLDHYYFLVRLSNSSEYLSALTGGPWVILDHYLTVEPWKPNFEPTSHKVTSVVAWIRVPGLSSELYQLAILREICNRIGKLIRVDYSAQKTERGRFAKAVVDLDLSTPLQTKTCVDGVWYTIMYKNLPQMCFECGREGPVMAVSNGGVSCGPFSKYGQWILVPPKVRNRNRKSAQTQENNRKDGQKNLSTGSRFGALASTVDEPVVEVVEAPKLAAPVGITVISSGSGHGTLPMKSGSLAEGGNGGVKSGKQPTKSQGIFINEPAAAGAPVMKRAQDQAGYSLSGVDLAKAAVAALRKSIKSKKGKDKVGEGVLQVDKWSGVLAGSVLVSVSFKVGVQQQREVDVSAPNPPSASLGSEQPGSLPMAVVFDPRGQSHNDAAVPRADPSASEAHLVQGIYVAGNPTVQDMTEELMQTDS</sequence>
<evidence type="ECO:0000313" key="3">
    <source>
        <dbReference type="EMBL" id="KAJ4844253.1"/>
    </source>
</evidence>
<dbReference type="Proteomes" id="UP001141552">
    <property type="component" value="Unassembled WGS sequence"/>
</dbReference>
<dbReference type="Pfam" id="PF14111">
    <property type="entry name" value="DUF4283"/>
    <property type="match status" value="1"/>
</dbReference>
<dbReference type="PANTHER" id="PTHR31286">
    <property type="entry name" value="GLYCINE-RICH CELL WALL STRUCTURAL PROTEIN 1.8-LIKE"/>
    <property type="match status" value="1"/>
</dbReference>
<dbReference type="AlphaFoldDB" id="A0A9Q0G6S5"/>
<protein>
    <recommendedName>
        <fullName evidence="2">DUF4283 domain-containing protein</fullName>
    </recommendedName>
</protein>
<feature type="domain" description="DUF4283" evidence="2">
    <location>
        <begin position="6"/>
        <end position="64"/>
    </location>
</feature>
<organism evidence="3 4">
    <name type="scientific">Turnera subulata</name>
    <dbReference type="NCBI Taxonomy" id="218843"/>
    <lineage>
        <taxon>Eukaryota</taxon>
        <taxon>Viridiplantae</taxon>
        <taxon>Streptophyta</taxon>
        <taxon>Embryophyta</taxon>
        <taxon>Tracheophyta</taxon>
        <taxon>Spermatophyta</taxon>
        <taxon>Magnoliopsida</taxon>
        <taxon>eudicotyledons</taxon>
        <taxon>Gunneridae</taxon>
        <taxon>Pentapetalae</taxon>
        <taxon>rosids</taxon>
        <taxon>fabids</taxon>
        <taxon>Malpighiales</taxon>
        <taxon>Passifloraceae</taxon>
        <taxon>Turnera</taxon>
    </lineage>
</organism>
<reference evidence="3" key="1">
    <citation type="submission" date="2022-02" db="EMBL/GenBank/DDBJ databases">
        <authorList>
            <person name="Henning P.M."/>
            <person name="McCubbin A.G."/>
            <person name="Shore J.S."/>
        </authorList>
    </citation>
    <scope>NUCLEOTIDE SEQUENCE</scope>
    <source>
        <strain evidence="3">F60SS</strain>
        <tissue evidence="3">Leaves</tissue>
    </source>
</reference>
<dbReference type="EMBL" id="JAKUCV010002005">
    <property type="protein sequence ID" value="KAJ4844253.1"/>
    <property type="molecule type" value="Genomic_DNA"/>
</dbReference>
<keyword evidence="4" id="KW-1185">Reference proteome</keyword>
<comment type="caution">
    <text evidence="3">The sequence shown here is derived from an EMBL/GenBank/DDBJ whole genome shotgun (WGS) entry which is preliminary data.</text>
</comment>
<gene>
    <name evidence="3" type="ORF">Tsubulata_031437</name>
</gene>
<proteinExistence type="predicted"/>
<feature type="region of interest" description="Disordered" evidence="1">
    <location>
        <begin position="186"/>
        <end position="211"/>
    </location>
</feature>
<evidence type="ECO:0000256" key="1">
    <source>
        <dbReference type="SAM" id="MobiDB-lite"/>
    </source>
</evidence>
<evidence type="ECO:0000259" key="2">
    <source>
        <dbReference type="Pfam" id="PF14111"/>
    </source>
</evidence>
<reference evidence="3" key="2">
    <citation type="journal article" date="2023" name="Plants (Basel)">
        <title>Annotation of the Turnera subulata (Passifloraceae) Draft Genome Reveals the S-Locus Evolved after the Divergence of Turneroideae from Passifloroideae in a Stepwise Manner.</title>
        <authorList>
            <person name="Henning P.M."/>
            <person name="Roalson E.H."/>
            <person name="Mir W."/>
            <person name="McCubbin A.G."/>
            <person name="Shore J.S."/>
        </authorList>
    </citation>
    <scope>NUCLEOTIDE SEQUENCE</scope>
    <source>
        <strain evidence="3">F60SS</strain>
    </source>
</reference>
<accession>A0A9Q0G6S5</accession>
<dbReference type="PANTHER" id="PTHR31286:SF99">
    <property type="entry name" value="DUF4283 DOMAIN-CONTAINING PROTEIN"/>
    <property type="match status" value="1"/>
</dbReference>